<dbReference type="InterPro" id="IPR039422">
    <property type="entry name" value="MarR/SlyA-like"/>
</dbReference>
<evidence type="ECO:0000256" key="1">
    <source>
        <dbReference type="ARBA" id="ARBA00023015"/>
    </source>
</evidence>
<evidence type="ECO:0000259" key="5">
    <source>
        <dbReference type="PROSITE" id="PS50995"/>
    </source>
</evidence>
<organism evidence="6">
    <name type="scientific">uncultured Phycisphaerae bacterium</name>
    <dbReference type="NCBI Taxonomy" id="904963"/>
    <lineage>
        <taxon>Bacteria</taxon>
        <taxon>Pseudomonadati</taxon>
        <taxon>Planctomycetota</taxon>
        <taxon>Phycisphaerae</taxon>
        <taxon>environmental samples</taxon>
    </lineage>
</organism>
<reference evidence="6" key="1">
    <citation type="submission" date="2020-02" db="EMBL/GenBank/DDBJ databases">
        <authorList>
            <person name="Meier V. D."/>
        </authorList>
    </citation>
    <scope>NUCLEOTIDE SEQUENCE</scope>
    <source>
        <strain evidence="6">AVDCRST_MAG64</strain>
    </source>
</reference>
<dbReference type="AlphaFoldDB" id="A0A6J4P0T9"/>
<dbReference type="SUPFAM" id="SSF46785">
    <property type="entry name" value="Winged helix' DNA-binding domain"/>
    <property type="match status" value="1"/>
</dbReference>
<dbReference type="GO" id="GO:0003700">
    <property type="term" value="F:DNA-binding transcription factor activity"/>
    <property type="evidence" value="ECO:0007669"/>
    <property type="project" value="InterPro"/>
</dbReference>
<feature type="domain" description="HTH marR-type" evidence="5">
    <location>
        <begin position="6"/>
        <end position="138"/>
    </location>
</feature>
<feature type="region of interest" description="Disordered" evidence="4">
    <location>
        <begin position="147"/>
        <end position="178"/>
    </location>
</feature>
<dbReference type="InterPro" id="IPR036388">
    <property type="entry name" value="WH-like_DNA-bd_sf"/>
</dbReference>
<evidence type="ECO:0000313" key="6">
    <source>
        <dbReference type="EMBL" id="CAA9402998.1"/>
    </source>
</evidence>
<dbReference type="GO" id="GO:0006950">
    <property type="term" value="P:response to stress"/>
    <property type="evidence" value="ECO:0007669"/>
    <property type="project" value="TreeGrafter"/>
</dbReference>
<dbReference type="PROSITE" id="PS01117">
    <property type="entry name" value="HTH_MARR_1"/>
    <property type="match status" value="1"/>
</dbReference>
<protein>
    <submittedName>
        <fullName evidence="6">Transcriptional regulator, MarR family</fullName>
    </submittedName>
</protein>
<sequence>MGCPEVRPILDSIRRLTRSMRESSRAAERDVGLSGAQLAVLHTLAGGGAMCLNDLAGHTRTHQSSVSVVVTRLVERGLIVRQRSDSDGRRLELTLTDEATALLQKAPAGADVRLVAALNRMSTPRRRTLAHLLSLVAQDVADLGEAPSAAAAAEDAPPTSRPVRRPRAASTARRPASR</sequence>
<keyword evidence="1" id="KW-0805">Transcription regulation</keyword>
<dbReference type="PROSITE" id="PS50995">
    <property type="entry name" value="HTH_MARR_2"/>
    <property type="match status" value="1"/>
</dbReference>
<dbReference type="InterPro" id="IPR036390">
    <property type="entry name" value="WH_DNA-bd_sf"/>
</dbReference>
<evidence type="ECO:0000256" key="3">
    <source>
        <dbReference type="ARBA" id="ARBA00023163"/>
    </source>
</evidence>
<feature type="compositionally biased region" description="Low complexity" evidence="4">
    <location>
        <begin position="168"/>
        <end position="178"/>
    </location>
</feature>
<keyword evidence="3" id="KW-0804">Transcription</keyword>
<accession>A0A6J4P0T9</accession>
<feature type="compositionally biased region" description="Low complexity" evidence="4">
    <location>
        <begin position="147"/>
        <end position="158"/>
    </location>
</feature>
<proteinExistence type="predicted"/>
<dbReference type="InterPro" id="IPR000835">
    <property type="entry name" value="HTH_MarR-typ"/>
</dbReference>
<evidence type="ECO:0000256" key="2">
    <source>
        <dbReference type="ARBA" id="ARBA00023125"/>
    </source>
</evidence>
<evidence type="ECO:0000256" key="4">
    <source>
        <dbReference type="SAM" id="MobiDB-lite"/>
    </source>
</evidence>
<dbReference type="PANTHER" id="PTHR33164">
    <property type="entry name" value="TRANSCRIPTIONAL REGULATOR, MARR FAMILY"/>
    <property type="match status" value="1"/>
</dbReference>
<keyword evidence="2" id="KW-0238">DNA-binding</keyword>
<name>A0A6J4P0T9_9BACT</name>
<dbReference type="PANTHER" id="PTHR33164:SF43">
    <property type="entry name" value="HTH-TYPE TRANSCRIPTIONAL REPRESSOR YETL"/>
    <property type="match status" value="1"/>
</dbReference>
<gene>
    <name evidence="6" type="ORF">AVDCRST_MAG64-1824</name>
</gene>
<dbReference type="InterPro" id="IPR023187">
    <property type="entry name" value="Tscrpt_reg_MarR-type_CS"/>
</dbReference>
<dbReference type="GO" id="GO:0003677">
    <property type="term" value="F:DNA binding"/>
    <property type="evidence" value="ECO:0007669"/>
    <property type="project" value="UniProtKB-KW"/>
</dbReference>
<dbReference type="Gene3D" id="1.10.10.10">
    <property type="entry name" value="Winged helix-like DNA-binding domain superfamily/Winged helix DNA-binding domain"/>
    <property type="match status" value="1"/>
</dbReference>
<dbReference type="SMART" id="SM00347">
    <property type="entry name" value="HTH_MARR"/>
    <property type="match status" value="1"/>
</dbReference>
<dbReference type="EMBL" id="CADCUQ010000416">
    <property type="protein sequence ID" value="CAA9402998.1"/>
    <property type="molecule type" value="Genomic_DNA"/>
</dbReference>
<dbReference type="Pfam" id="PF12802">
    <property type="entry name" value="MarR_2"/>
    <property type="match status" value="1"/>
</dbReference>